<evidence type="ECO:0000313" key="1">
    <source>
        <dbReference type="EMBL" id="MBB3860630.1"/>
    </source>
</evidence>
<dbReference type="Pfam" id="PF14907">
    <property type="entry name" value="NTP_transf_5"/>
    <property type="match status" value="1"/>
</dbReference>
<dbReference type="Proteomes" id="UP000562395">
    <property type="component" value="Unassembled WGS sequence"/>
</dbReference>
<organism evidence="1 2">
    <name type="scientific">Novosphingobium hassiacum</name>
    <dbReference type="NCBI Taxonomy" id="173676"/>
    <lineage>
        <taxon>Bacteria</taxon>
        <taxon>Pseudomonadati</taxon>
        <taxon>Pseudomonadota</taxon>
        <taxon>Alphaproteobacteria</taxon>
        <taxon>Sphingomonadales</taxon>
        <taxon>Sphingomonadaceae</taxon>
        <taxon>Novosphingobium</taxon>
    </lineage>
</organism>
<sequence>MPPETLILRISACPDRDFGVELDALDVAGWQTLVSLSRDMRVLPLVDRAITRAGRQGLVPADCAALIEDQRRFQAMSSFGNQIALTQVIDILARHAIHPVALKGVRLAHIDYPDARLRPMRDIDLLVSPEVAERAQQLLVDTGDYEVAEWTNLYGMDYGHQLPDLLDKRSGVTLEVHHRLNARGWVQEPLLVRMVHDDAQELVLSGKTVRVPSAHANFLHLVEHATLHHFFDNGPLTLADLHFAVAGGKVDWSLLVKQAAEMRVMRSLQLVAALARRHGATWVPDIIDTSGSALSGHVDIAEQAILRDEYEADRFAFMRRLSLRKGQLPGLLTAIRAAFTPSPVSLGSMMGMRQTNPLRWLAYPAWLIARAAKYQAARRLGTTSASTARELAMLNWLHSH</sequence>
<keyword evidence="2" id="KW-1185">Reference proteome</keyword>
<dbReference type="RefSeq" id="WP_183612875.1">
    <property type="nucleotide sequence ID" value="NZ_JACICY010000003.1"/>
</dbReference>
<accession>A0A7W6EW57</accession>
<dbReference type="AlphaFoldDB" id="A0A7W6EW57"/>
<name>A0A7W6EW57_9SPHN</name>
<proteinExistence type="predicted"/>
<dbReference type="InterPro" id="IPR039498">
    <property type="entry name" value="NTP_transf_5"/>
</dbReference>
<comment type="caution">
    <text evidence="1">The sequence shown here is derived from an EMBL/GenBank/DDBJ whole genome shotgun (WGS) entry which is preliminary data.</text>
</comment>
<evidence type="ECO:0000313" key="2">
    <source>
        <dbReference type="Proteomes" id="UP000562395"/>
    </source>
</evidence>
<evidence type="ECO:0008006" key="3">
    <source>
        <dbReference type="Google" id="ProtNLM"/>
    </source>
</evidence>
<dbReference type="EMBL" id="JACICY010000003">
    <property type="protein sequence ID" value="MBB3860630.1"/>
    <property type="molecule type" value="Genomic_DNA"/>
</dbReference>
<reference evidence="1 2" key="1">
    <citation type="submission" date="2020-08" db="EMBL/GenBank/DDBJ databases">
        <title>Genomic Encyclopedia of Type Strains, Phase IV (KMG-IV): sequencing the most valuable type-strain genomes for metagenomic binning, comparative biology and taxonomic classification.</title>
        <authorList>
            <person name="Goeker M."/>
        </authorList>
    </citation>
    <scope>NUCLEOTIDE SEQUENCE [LARGE SCALE GENOMIC DNA]</scope>
    <source>
        <strain evidence="1 2">DSM 14552</strain>
    </source>
</reference>
<protein>
    <recommendedName>
        <fullName evidence="3">Nucleotidyltransferase family protein</fullName>
    </recommendedName>
</protein>
<gene>
    <name evidence="1" type="ORF">GGQ88_001896</name>
</gene>